<sequence>MVERPQRSRRRHQTKNRPPDERSLLKVAEVFDAGSRTSWNRRQRRRLLSARVGRHLSRPLNRRHVTRLRPSPGLQTDAVRSMSYDIPCCYV</sequence>
<dbReference type="Proteomes" id="UP000246464">
    <property type="component" value="Chromosome 5"/>
</dbReference>
<keyword evidence="3" id="KW-1185">Reference proteome</keyword>
<dbReference type="EMBL" id="CP026247">
    <property type="protein sequence ID" value="AWP01168.1"/>
    <property type="molecule type" value="Genomic_DNA"/>
</dbReference>
<evidence type="ECO:0000313" key="3">
    <source>
        <dbReference type="Proteomes" id="UP000246464"/>
    </source>
</evidence>
<name>A0A2U9BB32_SCOMX</name>
<protein>
    <submittedName>
        <fullName evidence="2">Uncharacterized protein</fullName>
    </submittedName>
</protein>
<reference evidence="2 3" key="1">
    <citation type="submission" date="2017-12" db="EMBL/GenBank/DDBJ databases">
        <title>Integrating genomic resources of turbot (Scophthalmus maximus) in depth evaluation of genetic and physical mapping variation across individuals.</title>
        <authorList>
            <person name="Martinez P."/>
        </authorList>
    </citation>
    <scope>NUCLEOTIDE SEQUENCE [LARGE SCALE GENOMIC DNA]</scope>
</reference>
<dbReference type="AlphaFoldDB" id="A0A2U9BB32"/>
<proteinExistence type="predicted"/>
<evidence type="ECO:0000313" key="2">
    <source>
        <dbReference type="EMBL" id="AWP01168.1"/>
    </source>
</evidence>
<organism evidence="2 3">
    <name type="scientific">Scophthalmus maximus</name>
    <name type="common">Turbot</name>
    <name type="synonym">Psetta maxima</name>
    <dbReference type="NCBI Taxonomy" id="52904"/>
    <lineage>
        <taxon>Eukaryota</taxon>
        <taxon>Metazoa</taxon>
        <taxon>Chordata</taxon>
        <taxon>Craniata</taxon>
        <taxon>Vertebrata</taxon>
        <taxon>Euteleostomi</taxon>
        <taxon>Actinopterygii</taxon>
        <taxon>Neopterygii</taxon>
        <taxon>Teleostei</taxon>
        <taxon>Neoteleostei</taxon>
        <taxon>Acanthomorphata</taxon>
        <taxon>Carangaria</taxon>
        <taxon>Pleuronectiformes</taxon>
        <taxon>Pleuronectoidei</taxon>
        <taxon>Scophthalmidae</taxon>
        <taxon>Scophthalmus</taxon>
    </lineage>
</organism>
<accession>A0A2U9BB32</accession>
<feature type="region of interest" description="Disordered" evidence="1">
    <location>
        <begin position="1"/>
        <end position="22"/>
    </location>
</feature>
<gene>
    <name evidence="2" type="ORF">SMAX5B_016129</name>
</gene>
<evidence type="ECO:0000256" key="1">
    <source>
        <dbReference type="SAM" id="MobiDB-lite"/>
    </source>
</evidence>